<dbReference type="InterPro" id="IPR049053">
    <property type="entry name" value="AFCA-like_C"/>
</dbReference>
<dbReference type="Pfam" id="PF21307">
    <property type="entry name" value="Glyco_hydro_95_C"/>
    <property type="match status" value="1"/>
</dbReference>
<dbReference type="InterPro" id="IPR008928">
    <property type="entry name" value="6-hairpin_glycosidase_sf"/>
</dbReference>
<comment type="caution">
    <text evidence="3">The sequence shown here is derived from an EMBL/GenBank/DDBJ whole genome shotgun (WGS) entry which is preliminary data.</text>
</comment>
<evidence type="ECO:0000259" key="2">
    <source>
        <dbReference type="Pfam" id="PF22124"/>
    </source>
</evidence>
<organism evidence="3 4">
    <name type="scientific">Alternaria panax</name>
    <dbReference type="NCBI Taxonomy" id="48097"/>
    <lineage>
        <taxon>Eukaryota</taxon>
        <taxon>Fungi</taxon>
        <taxon>Dikarya</taxon>
        <taxon>Ascomycota</taxon>
        <taxon>Pezizomycotina</taxon>
        <taxon>Dothideomycetes</taxon>
        <taxon>Pleosporomycetidae</taxon>
        <taxon>Pleosporales</taxon>
        <taxon>Pleosporineae</taxon>
        <taxon>Pleosporaceae</taxon>
        <taxon>Alternaria</taxon>
        <taxon>Alternaria sect. Panax</taxon>
    </lineage>
</organism>
<dbReference type="InterPro" id="IPR054363">
    <property type="entry name" value="GH95_cat"/>
</dbReference>
<keyword evidence="4" id="KW-1185">Reference proteome</keyword>
<dbReference type="PANTHER" id="PTHR31084:SF0">
    <property type="entry name" value="ALPHA-L-FUCOSIDASE 2"/>
    <property type="match status" value="1"/>
</dbReference>
<evidence type="ECO:0008006" key="5">
    <source>
        <dbReference type="Google" id="ProtNLM"/>
    </source>
</evidence>
<name>A0AAD4IF38_9PLEO</name>
<accession>A0AAD4IF38</accession>
<feature type="domain" description="Glycosyl hydrolase family 95 catalytic" evidence="2">
    <location>
        <begin position="1"/>
        <end position="102"/>
    </location>
</feature>
<dbReference type="GO" id="GO:0004560">
    <property type="term" value="F:alpha-L-fucosidase activity"/>
    <property type="evidence" value="ECO:0007669"/>
    <property type="project" value="TreeGrafter"/>
</dbReference>
<dbReference type="Gene3D" id="1.50.10.10">
    <property type="match status" value="1"/>
</dbReference>
<proteinExistence type="predicted"/>
<dbReference type="SUPFAM" id="SSF48208">
    <property type="entry name" value="Six-hairpin glycosidases"/>
    <property type="match status" value="1"/>
</dbReference>
<dbReference type="Pfam" id="PF22124">
    <property type="entry name" value="Glyco_hydro_95_cat"/>
    <property type="match status" value="2"/>
</dbReference>
<dbReference type="EMBL" id="JAANER010000002">
    <property type="protein sequence ID" value="KAG9193425.1"/>
    <property type="molecule type" value="Genomic_DNA"/>
</dbReference>
<feature type="domain" description="Alpha fucosidase A-like C-terminal" evidence="1">
    <location>
        <begin position="272"/>
        <end position="337"/>
    </location>
</feature>
<dbReference type="PANTHER" id="PTHR31084">
    <property type="entry name" value="ALPHA-L-FUCOSIDASE 2"/>
    <property type="match status" value="1"/>
</dbReference>
<evidence type="ECO:0000313" key="3">
    <source>
        <dbReference type="EMBL" id="KAG9193425.1"/>
    </source>
</evidence>
<evidence type="ECO:0000259" key="1">
    <source>
        <dbReference type="Pfam" id="PF21307"/>
    </source>
</evidence>
<reference evidence="3" key="1">
    <citation type="submission" date="2021-07" db="EMBL/GenBank/DDBJ databases">
        <title>Genome Resource of American Ginseng Black Spot Pathogen Alternaria panax.</title>
        <authorList>
            <person name="Qiu C."/>
            <person name="Wang W."/>
            <person name="Liu Z."/>
        </authorList>
    </citation>
    <scope>NUCLEOTIDE SEQUENCE</scope>
    <source>
        <strain evidence="3">BNCC115425</strain>
    </source>
</reference>
<sequence>MYNASGWMGHHNSDLWGSTALVNRWFPAAYWNLSSGRLVTHILEHYWYTGDKDFLASKLETISEAIEFYLGTLQPYSVNGTEYLVTNPSRFLTNSPQTTFVRLPTYNNATTDPTLLSRVQETQTWRPPCCYSTRYPGTPQEWLQDYKQAEPDHRRFSHSYTLYPGTQILPPGASGYDAKLFSAVAATFKDRLTHNGAGTGWLRAWTINWHARSQNRTALAGNTYQFLSSSDYNNSMDVNEGVTLIDGNLGFVGGVAEALRQLHMIDEEGVREVWLLPVLPEQWNSERVSGLISRGGSVFDFEWIEGRISKMKMLSRVGSAVVIKYGGKSGNGTVAVETATVSPGTIQAVPGAKIRLKSRANQTMEHEFI</sequence>
<dbReference type="AlphaFoldDB" id="A0AAD4IF38"/>
<dbReference type="Proteomes" id="UP001199106">
    <property type="component" value="Unassembled WGS sequence"/>
</dbReference>
<protein>
    <recommendedName>
        <fullName evidence="5">Glycoside hydrolase family 95 protein</fullName>
    </recommendedName>
</protein>
<gene>
    <name evidence="3" type="ORF">G6011_03460</name>
</gene>
<feature type="domain" description="Glycosyl hydrolase family 95 catalytic" evidence="2">
    <location>
        <begin position="111"/>
        <end position="259"/>
    </location>
</feature>
<dbReference type="GO" id="GO:0005975">
    <property type="term" value="P:carbohydrate metabolic process"/>
    <property type="evidence" value="ECO:0007669"/>
    <property type="project" value="InterPro"/>
</dbReference>
<evidence type="ECO:0000313" key="4">
    <source>
        <dbReference type="Proteomes" id="UP001199106"/>
    </source>
</evidence>
<dbReference type="InterPro" id="IPR012341">
    <property type="entry name" value="6hp_glycosidase-like_sf"/>
</dbReference>